<evidence type="ECO:0000313" key="2">
    <source>
        <dbReference type="Proteomes" id="UP000524246"/>
    </source>
</evidence>
<dbReference type="Proteomes" id="UP000524246">
    <property type="component" value="Unassembled WGS sequence"/>
</dbReference>
<evidence type="ECO:0000313" key="1">
    <source>
        <dbReference type="EMBL" id="NMC62831.1"/>
    </source>
</evidence>
<name>A0A7X9FS30_9DELT</name>
<accession>A0A7X9FS30</accession>
<dbReference type="AlphaFoldDB" id="A0A7X9FS30"/>
<feature type="non-terminal residue" evidence="1">
    <location>
        <position position="118"/>
    </location>
</feature>
<gene>
    <name evidence="1" type="ORF">GYA55_06640</name>
</gene>
<sequence length="118" mass="13335">MKVLKEKPLDDILRKKSETTLINLLFHPESVDFGTLDECSIRIMDLARSHLMVPSLFSRLSNCSDALIKSTSFFRNLAEETLHESKRVLSITHQLNVLFGEIETAKIRCCLMKGLAAA</sequence>
<comment type="caution">
    <text evidence="1">The sequence shown here is derived from an EMBL/GenBank/DDBJ whole genome shotgun (WGS) entry which is preliminary data.</text>
</comment>
<keyword evidence="1" id="KW-0808">Transferase</keyword>
<reference evidence="1 2" key="1">
    <citation type="journal article" date="2020" name="Biotechnol. Biofuels">
        <title>New insights from the biogas microbiome by comprehensive genome-resolved metagenomics of nearly 1600 species originating from multiple anaerobic digesters.</title>
        <authorList>
            <person name="Campanaro S."/>
            <person name="Treu L."/>
            <person name="Rodriguez-R L.M."/>
            <person name="Kovalovszki A."/>
            <person name="Ziels R.M."/>
            <person name="Maus I."/>
            <person name="Zhu X."/>
            <person name="Kougias P.G."/>
            <person name="Basile A."/>
            <person name="Luo G."/>
            <person name="Schluter A."/>
            <person name="Konstantinidis K.T."/>
            <person name="Angelidaki I."/>
        </authorList>
    </citation>
    <scope>NUCLEOTIDE SEQUENCE [LARGE SCALE GENOMIC DNA]</scope>
    <source>
        <strain evidence="1">AS27yjCOA_65</strain>
    </source>
</reference>
<proteinExistence type="predicted"/>
<protein>
    <submittedName>
        <fullName evidence="1">Nucleotidyltransferase family protein</fullName>
    </submittedName>
</protein>
<dbReference type="EMBL" id="JAAZON010000292">
    <property type="protein sequence ID" value="NMC62831.1"/>
    <property type="molecule type" value="Genomic_DNA"/>
</dbReference>
<dbReference type="GO" id="GO:0016740">
    <property type="term" value="F:transferase activity"/>
    <property type="evidence" value="ECO:0007669"/>
    <property type="project" value="UniProtKB-KW"/>
</dbReference>
<organism evidence="1 2">
    <name type="scientific">SAR324 cluster bacterium</name>
    <dbReference type="NCBI Taxonomy" id="2024889"/>
    <lineage>
        <taxon>Bacteria</taxon>
        <taxon>Deltaproteobacteria</taxon>
        <taxon>SAR324 cluster</taxon>
    </lineage>
</organism>